<comment type="caution">
    <text evidence="10">The sequence shown here is derived from an EMBL/GenBank/DDBJ whole genome shotgun (WGS) entry which is preliminary data.</text>
</comment>
<keyword evidence="2" id="KW-1003">Cell membrane</keyword>
<reference evidence="10 11" key="1">
    <citation type="submission" date="2023-03" db="EMBL/GenBank/DDBJ databases">
        <title>Paludisphaera mucosa sp. nov. a novel planctomycete from northern fen.</title>
        <authorList>
            <person name="Ivanova A."/>
        </authorList>
    </citation>
    <scope>NUCLEOTIDE SEQUENCE [LARGE SCALE GENOMIC DNA]</scope>
    <source>
        <strain evidence="10 11">Pla2</strain>
    </source>
</reference>
<evidence type="ECO:0000256" key="2">
    <source>
        <dbReference type="ARBA" id="ARBA00022475"/>
    </source>
</evidence>
<evidence type="ECO:0000256" key="4">
    <source>
        <dbReference type="ARBA" id="ARBA00022679"/>
    </source>
</evidence>
<dbReference type="RefSeq" id="WP_277863905.1">
    <property type="nucleotide sequence ID" value="NZ_JARRAG010000002.1"/>
</dbReference>
<keyword evidence="3 10" id="KW-0328">Glycosyltransferase</keyword>
<name>A0ABT6FJF4_9BACT</name>
<evidence type="ECO:0000313" key="11">
    <source>
        <dbReference type="Proteomes" id="UP001216907"/>
    </source>
</evidence>
<feature type="transmembrane region" description="Helical" evidence="8">
    <location>
        <begin position="89"/>
        <end position="110"/>
    </location>
</feature>
<dbReference type="PANTHER" id="PTHR33908:SF3">
    <property type="entry name" value="UNDECAPRENYL PHOSPHATE-ALPHA-4-AMINO-4-DEOXY-L-ARABINOSE ARABINOSYL TRANSFERASE"/>
    <property type="match status" value="1"/>
</dbReference>
<feature type="transmembrane region" description="Helical" evidence="8">
    <location>
        <begin position="369"/>
        <end position="392"/>
    </location>
</feature>
<evidence type="ECO:0000256" key="7">
    <source>
        <dbReference type="ARBA" id="ARBA00023136"/>
    </source>
</evidence>
<keyword evidence="4 10" id="KW-0808">Transferase</keyword>
<feature type="transmembrane region" description="Helical" evidence="8">
    <location>
        <begin position="12"/>
        <end position="30"/>
    </location>
</feature>
<keyword evidence="11" id="KW-1185">Reference proteome</keyword>
<dbReference type="InterPro" id="IPR003342">
    <property type="entry name" value="ArnT-like_N"/>
</dbReference>
<dbReference type="Pfam" id="PF02366">
    <property type="entry name" value="PMT"/>
    <property type="match status" value="1"/>
</dbReference>
<dbReference type="GO" id="GO:0016757">
    <property type="term" value="F:glycosyltransferase activity"/>
    <property type="evidence" value="ECO:0007669"/>
    <property type="project" value="UniProtKB-KW"/>
</dbReference>
<feature type="transmembrane region" description="Helical" evidence="8">
    <location>
        <begin position="333"/>
        <end position="357"/>
    </location>
</feature>
<organism evidence="10 11">
    <name type="scientific">Paludisphaera mucosa</name>
    <dbReference type="NCBI Taxonomy" id="3030827"/>
    <lineage>
        <taxon>Bacteria</taxon>
        <taxon>Pseudomonadati</taxon>
        <taxon>Planctomycetota</taxon>
        <taxon>Planctomycetia</taxon>
        <taxon>Isosphaerales</taxon>
        <taxon>Isosphaeraceae</taxon>
        <taxon>Paludisphaera</taxon>
    </lineage>
</organism>
<keyword evidence="6 8" id="KW-1133">Transmembrane helix</keyword>
<dbReference type="EMBL" id="JARRAG010000002">
    <property type="protein sequence ID" value="MDG3007631.1"/>
    <property type="molecule type" value="Genomic_DNA"/>
</dbReference>
<protein>
    <submittedName>
        <fullName evidence="10">Glycosyltransferase family 39 protein</fullName>
        <ecNumber evidence="10">2.4.-.-</ecNumber>
    </submittedName>
</protein>
<comment type="subcellular location">
    <subcellularLocation>
        <location evidence="1">Cell membrane</location>
        <topology evidence="1">Multi-pass membrane protein</topology>
    </subcellularLocation>
</comment>
<evidence type="ECO:0000256" key="8">
    <source>
        <dbReference type="SAM" id="Phobius"/>
    </source>
</evidence>
<evidence type="ECO:0000259" key="9">
    <source>
        <dbReference type="Pfam" id="PF02366"/>
    </source>
</evidence>
<keyword evidence="7 8" id="KW-0472">Membrane</keyword>
<sequence length="526" mass="56533">MTTNPQPGRRPAAWLLLVGPCLVALGPGLGSGSRLSYHEAFVAQGGREMLESGDWSQPTIGGRPWLEKPPLPFWMAAAAGAVAGRVSPLAARLPSALAATGLALGVAFVARRRFGGTVSLLAGAVQATTAWAVLRGRLAEADVTLACLFVWTMAAFDRIRETDDADGDESDPRRRAAWRWAFFALLGTTSLAKGIGFGAALIAAAAGGTLAWDRRPGSWRRFAFPAGWLVAAALALAWPLAMLRQHGAGAASLWLMHVADRFGPRTGHGVFAGETPGAYAVDLLSQGLPWTPFAILGAWRSLRRRSAGDRLLAAWAILPLVLVSIPGGRNGHYAIYAMIPWSIWAAISLEALGDRLVLMGRRPARVRRLAFATFAGLAAAYGLGFGLVAPMLERRGAEPDFYERIAPMIRPDEPLVLLYDDWDRDPYPTPFGPIPHDLAVRLYYLGRPATWVVGEPSGATPATPSIAVLGRDRDLPALAEAGDVEPLARGPSARWDRTFRLFRLRPNRPESAVAAYTTSFQTSRTK</sequence>
<dbReference type="InterPro" id="IPR050297">
    <property type="entry name" value="LipidA_mod_glycosyltrf_83"/>
</dbReference>
<feature type="transmembrane region" description="Helical" evidence="8">
    <location>
        <begin position="310"/>
        <end position="327"/>
    </location>
</feature>
<proteinExistence type="predicted"/>
<accession>A0ABT6FJF4</accession>
<evidence type="ECO:0000256" key="3">
    <source>
        <dbReference type="ARBA" id="ARBA00022676"/>
    </source>
</evidence>
<evidence type="ECO:0000313" key="10">
    <source>
        <dbReference type="EMBL" id="MDG3007631.1"/>
    </source>
</evidence>
<feature type="transmembrane region" description="Helical" evidence="8">
    <location>
        <begin position="222"/>
        <end position="243"/>
    </location>
</feature>
<evidence type="ECO:0000256" key="1">
    <source>
        <dbReference type="ARBA" id="ARBA00004651"/>
    </source>
</evidence>
<keyword evidence="5 8" id="KW-0812">Transmembrane</keyword>
<dbReference type="PANTHER" id="PTHR33908">
    <property type="entry name" value="MANNOSYLTRANSFERASE YKCB-RELATED"/>
    <property type="match status" value="1"/>
</dbReference>
<gene>
    <name evidence="10" type="ORF">PZE19_28030</name>
</gene>
<dbReference type="Proteomes" id="UP001216907">
    <property type="component" value="Unassembled WGS sequence"/>
</dbReference>
<evidence type="ECO:0000256" key="6">
    <source>
        <dbReference type="ARBA" id="ARBA00022989"/>
    </source>
</evidence>
<evidence type="ECO:0000256" key="5">
    <source>
        <dbReference type="ARBA" id="ARBA00022692"/>
    </source>
</evidence>
<dbReference type="EC" id="2.4.-.-" evidence="10"/>
<feature type="domain" description="ArnT-like N-terminal" evidence="9">
    <location>
        <begin position="43"/>
        <end position="205"/>
    </location>
</feature>
<feature type="transmembrane region" description="Helical" evidence="8">
    <location>
        <begin position="180"/>
        <end position="202"/>
    </location>
</feature>